<dbReference type="InterPro" id="IPR015422">
    <property type="entry name" value="PyrdxlP-dep_Trfase_small"/>
</dbReference>
<keyword evidence="6" id="KW-1185">Reference proteome</keyword>
<dbReference type="PANTHER" id="PTHR21152:SF40">
    <property type="entry name" value="ALANINE--GLYOXYLATE AMINOTRANSFERASE"/>
    <property type="match status" value="1"/>
</dbReference>
<evidence type="ECO:0000313" key="6">
    <source>
        <dbReference type="Proteomes" id="UP000287853"/>
    </source>
</evidence>
<dbReference type="GO" id="GO:0004760">
    <property type="term" value="F:L-serine-pyruvate transaminase activity"/>
    <property type="evidence" value="ECO:0007669"/>
    <property type="project" value="TreeGrafter"/>
</dbReference>
<dbReference type="PANTHER" id="PTHR21152">
    <property type="entry name" value="AMINOTRANSFERASE CLASS V"/>
    <property type="match status" value="1"/>
</dbReference>
<name>A0A444J0A9_9BACT</name>
<evidence type="ECO:0000259" key="4">
    <source>
        <dbReference type="Pfam" id="PF21926"/>
    </source>
</evidence>
<dbReference type="Pfam" id="PF00266">
    <property type="entry name" value="Aminotran_5"/>
    <property type="match status" value="1"/>
</dbReference>
<keyword evidence="2" id="KW-0663">Pyridoxal phosphate</keyword>
<keyword evidence="5" id="KW-0032">Aminotransferase</keyword>
<dbReference type="EMBL" id="MTKO01000064">
    <property type="protein sequence ID" value="RWX46483.1"/>
    <property type="molecule type" value="Genomic_DNA"/>
</dbReference>
<feature type="domain" description="Aminotransferase class V" evidence="3">
    <location>
        <begin position="216"/>
        <end position="499"/>
    </location>
</feature>
<dbReference type="SUPFAM" id="SSF53383">
    <property type="entry name" value="PLP-dependent transferases"/>
    <property type="match status" value="1"/>
</dbReference>
<dbReference type="Gene3D" id="3.40.630.30">
    <property type="match status" value="1"/>
</dbReference>
<comment type="caution">
    <text evidence="5">The sequence shown here is derived from an EMBL/GenBank/DDBJ whole genome shotgun (WGS) entry which is preliminary data.</text>
</comment>
<feature type="domain" description="N-acyl amino acid synthase FeeM catalytic core" evidence="4">
    <location>
        <begin position="21"/>
        <end position="156"/>
    </location>
</feature>
<proteinExistence type="predicted"/>
<evidence type="ECO:0000256" key="1">
    <source>
        <dbReference type="ARBA" id="ARBA00001933"/>
    </source>
</evidence>
<organism evidence="5 6">
    <name type="scientific">Candidatus Electrothrix aarhusensis</name>
    <dbReference type="NCBI Taxonomy" id="1859131"/>
    <lineage>
        <taxon>Bacteria</taxon>
        <taxon>Pseudomonadati</taxon>
        <taxon>Thermodesulfobacteriota</taxon>
        <taxon>Desulfobulbia</taxon>
        <taxon>Desulfobulbales</taxon>
        <taxon>Desulfobulbaceae</taxon>
        <taxon>Candidatus Electrothrix</taxon>
    </lineage>
</organism>
<dbReference type="Gene3D" id="3.90.1150.10">
    <property type="entry name" value="Aspartate Aminotransferase, domain 1"/>
    <property type="match status" value="1"/>
</dbReference>
<dbReference type="InterPro" id="IPR054597">
    <property type="entry name" value="FeeM_cat"/>
</dbReference>
<evidence type="ECO:0000259" key="3">
    <source>
        <dbReference type="Pfam" id="PF00266"/>
    </source>
</evidence>
<dbReference type="SUPFAM" id="SSF55729">
    <property type="entry name" value="Acyl-CoA N-acyltransferases (Nat)"/>
    <property type="match status" value="1"/>
</dbReference>
<gene>
    <name evidence="5" type="ORF">H206_03373</name>
</gene>
<dbReference type="Proteomes" id="UP000287853">
    <property type="component" value="Unassembled WGS sequence"/>
</dbReference>
<keyword evidence="5" id="KW-0808">Transferase</keyword>
<sequence>MADASPLTFKVASEKWEFEQIHELNYQTFVDEIPQHQENEQGRLVDKFHQENTYVICVSGNELLGMVALRSKRPFSLDEKLDDLDTYLPPFQSILECRLLAVRKQRRYTAVFAGLLKKIVYMALQEAHDIAVISGTTRQIRLYRHIGFQPFGPLVGKEGAQYQPMYLDLANAISLKQTSQLFNIKKGSRAEQLLFNYLPGPVSLAEGVLTANSAEPGSHRSASFVERFNCFRTMLSRKLHAGRVQIMTGSGTLGNDVVAAHLSLLPGKGLVLINGEFGERLRDQAVRAGLNFTVVEAESGKTFAEEELAVAIGNISELEWIWAVHCETSTGVLNNLDLLRRLCRRNNLKLCLDAISSVGSCPVDLSEVYLATATSGKGIGSLPGLVMVFCRDDVVFGDRNLPRYFDLGYYQSKQGIPFTISSNAVEALMTAVEKGDWSTRFENVRQWSEELRDELEEIGLTVLADRQCRAPHITTIALPTSVSSLDLGDQLADEGILVSYRSDYLVTKNYLQVCFMGKCRKPTRMMSYFLRQAVEGVGVGKSCVA</sequence>
<dbReference type="InterPro" id="IPR015424">
    <property type="entry name" value="PyrdxlP-dep_Trfase"/>
</dbReference>
<dbReference type="Gene3D" id="3.40.640.10">
    <property type="entry name" value="Type I PLP-dependent aspartate aminotransferase-like (Major domain)"/>
    <property type="match status" value="1"/>
</dbReference>
<dbReference type="InterPro" id="IPR015421">
    <property type="entry name" value="PyrdxlP-dep_Trfase_major"/>
</dbReference>
<reference evidence="5 6" key="1">
    <citation type="submission" date="2017-01" db="EMBL/GenBank/DDBJ databases">
        <title>The cable genome- insights into the physiology and evolution of filamentous bacteria capable of sulfide oxidation via long distance electron transfer.</title>
        <authorList>
            <person name="Schreiber L."/>
            <person name="Bjerg J.T."/>
            <person name="Boggild A."/>
            <person name="Van De Vossenberg J."/>
            <person name="Meysman F."/>
            <person name="Nielsen L.P."/>
            <person name="Schramm A."/>
            <person name="Kjeldsen K.U."/>
        </authorList>
    </citation>
    <scope>NUCLEOTIDE SEQUENCE [LARGE SCALE GENOMIC DNA]</scope>
    <source>
        <strain evidence="5">MCF</strain>
    </source>
</reference>
<dbReference type="InterPro" id="IPR016181">
    <property type="entry name" value="Acyl_CoA_acyltransferase"/>
</dbReference>
<evidence type="ECO:0000256" key="2">
    <source>
        <dbReference type="ARBA" id="ARBA00022898"/>
    </source>
</evidence>
<dbReference type="AlphaFoldDB" id="A0A444J0A9"/>
<dbReference type="GO" id="GO:0019265">
    <property type="term" value="P:glycine biosynthetic process, by transamination of glyoxylate"/>
    <property type="evidence" value="ECO:0007669"/>
    <property type="project" value="TreeGrafter"/>
</dbReference>
<dbReference type="InterPro" id="IPR000192">
    <property type="entry name" value="Aminotrans_V_dom"/>
</dbReference>
<accession>A0A444J0A9</accession>
<dbReference type="Pfam" id="PF21926">
    <property type="entry name" value="FeeM"/>
    <property type="match status" value="1"/>
</dbReference>
<protein>
    <submittedName>
        <fullName evidence="5">Aspartate aminotransferase</fullName>
    </submittedName>
</protein>
<dbReference type="GO" id="GO:0008453">
    <property type="term" value="F:alanine-glyoxylate transaminase activity"/>
    <property type="evidence" value="ECO:0007669"/>
    <property type="project" value="TreeGrafter"/>
</dbReference>
<evidence type="ECO:0000313" key="5">
    <source>
        <dbReference type="EMBL" id="RWX46483.1"/>
    </source>
</evidence>
<comment type="cofactor">
    <cofactor evidence="1">
        <name>pyridoxal 5'-phosphate</name>
        <dbReference type="ChEBI" id="CHEBI:597326"/>
    </cofactor>
</comment>